<dbReference type="EMBL" id="VLLA01000001">
    <property type="protein sequence ID" value="TWI76485.1"/>
    <property type="molecule type" value="Genomic_DNA"/>
</dbReference>
<evidence type="ECO:0000313" key="1">
    <source>
        <dbReference type="EMBL" id="TWI76485.1"/>
    </source>
</evidence>
<protein>
    <submittedName>
        <fullName evidence="1">Uncharacterized protein</fullName>
    </submittedName>
</protein>
<sequence length="141" mass="16091">MQRDDDGETAETTEWERSLEYWRTMSAQEFGPVEIEEVETCVCSISSTMKDWREAVRGDAAAAIRLVLPQKPPERITLKVDLAMTVLLCRALDNAAAALVLSHKLRSMPLDRSLRNRLVTSWRLRFLRIRFATGTPTARRA</sequence>
<reference evidence="1 2" key="1">
    <citation type="journal article" date="2015" name="Stand. Genomic Sci.">
        <title>Genomic Encyclopedia of Bacterial and Archaeal Type Strains, Phase III: the genomes of soil and plant-associated and newly described type strains.</title>
        <authorList>
            <person name="Whitman W.B."/>
            <person name="Woyke T."/>
            <person name="Klenk H.P."/>
            <person name="Zhou Y."/>
            <person name="Lilburn T.G."/>
            <person name="Beck B.J."/>
            <person name="De Vos P."/>
            <person name="Vandamme P."/>
            <person name="Eisen J.A."/>
            <person name="Garrity G."/>
            <person name="Hugenholtz P."/>
            <person name="Kyrpides N.C."/>
        </authorList>
    </citation>
    <scope>NUCLEOTIDE SEQUENCE [LARGE SCALE GENOMIC DNA]</scope>
    <source>
        <strain evidence="1 2">CGMCC 1.10948</strain>
    </source>
</reference>
<proteinExistence type="predicted"/>
<comment type="caution">
    <text evidence="1">The sequence shown here is derived from an EMBL/GenBank/DDBJ whole genome shotgun (WGS) entry which is preliminary data.</text>
</comment>
<evidence type="ECO:0000313" key="2">
    <source>
        <dbReference type="Proteomes" id="UP000316291"/>
    </source>
</evidence>
<organism evidence="1 2">
    <name type="scientific">Bradyrhizobium huanghuaihaiense</name>
    <dbReference type="NCBI Taxonomy" id="990078"/>
    <lineage>
        <taxon>Bacteria</taxon>
        <taxon>Pseudomonadati</taxon>
        <taxon>Pseudomonadota</taxon>
        <taxon>Alphaproteobacteria</taxon>
        <taxon>Hyphomicrobiales</taxon>
        <taxon>Nitrobacteraceae</taxon>
        <taxon>Bradyrhizobium</taxon>
    </lineage>
</organism>
<keyword evidence="2" id="KW-1185">Reference proteome</keyword>
<dbReference type="Proteomes" id="UP000316291">
    <property type="component" value="Unassembled WGS sequence"/>
</dbReference>
<name>A0A562S5E2_9BRAD</name>
<accession>A0A562S5E2</accession>
<dbReference type="AlphaFoldDB" id="A0A562S5E2"/>
<gene>
    <name evidence="1" type="ORF">IQ16_00726</name>
</gene>